<comment type="similarity">
    <text evidence="6">Belongs to the RnpA family.</text>
</comment>
<dbReference type="GO" id="GO:0042781">
    <property type="term" value="F:3'-tRNA processing endoribonuclease activity"/>
    <property type="evidence" value="ECO:0007669"/>
    <property type="project" value="TreeGrafter"/>
</dbReference>
<sequence>MFPRWQRLVTSEEIRHILARGKKLRGKYLQLSYWLRSEQDQLSGSRLFGPRFTVVVGLKQAKKAVERNRLKRRYRALAAKHQARWPQRADLVLLPYKEALTADFADLEKDYLTLLPQ</sequence>
<dbReference type="InterPro" id="IPR000100">
    <property type="entry name" value="RNase_P"/>
</dbReference>
<evidence type="ECO:0000256" key="6">
    <source>
        <dbReference type="HAMAP-Rule" id="MF_00227"/>
    </source>
</evidence>
<dbReference type="InterPro" id="IPR020568">
    <property type="entry name" value="Ribosomal_Su5_D2-typ_SF"/>
</dbReference>
<dbReference type="GO" id="GO:0001682">
    <property type="term" value="P:tRNA 5'-leader removal"/>
    <property type="evidence" value="ECO:0007669"/>
    <property type="project" value="UniProtKB-UniRule"/>
</dbReference>
<keyword evidence="4 6" id="KW-0378">Hydrolase</keyword>
<keyword evidence="1 6" id="KW-0819">tRNA processing</keyword>
<accession>A0A1F4XN25</accession>
<comment type="subunit">
    <text evidence="6">Consists of a catalytic RNA component (M1 or rnpB) and a protein subunit.</text>
</comment>
<dbReference type="Proteomes" id="UP000177521">
    <property type="component" value="Unassembled WGS sequence"/>
</dbReference>
<evidence type="ECO:0000256" key="1">
    <source>
        <dbReference type="ARBA" id="ARBA00022694"/>
    </source>
</evidence>
<comment type="function">
    <text evidence="6">RNaseP catalyzes the removal of the 5'-leader sequence from pre-tRNA to produce the mature 5'-terminus. It can also cleave other RNA substrates such as 4.5S RNA. The protein component plays an auxiliary but essential role in vivo by binding to the 5'-leader sequence and broadening the substrate specificity of the ribozyme.</text>
</comment>
<keyword evidence="3 6" id="KW-0255">Endonuclease</keyword>
<keyword evidence="2 6" id="KW-0540">Nuclease</keyword>
<dbReference type="SUPFAM" id="SSF54211">
    <property type="entry name" value="Ribosomal protein S5 domain 2-like"/>
    <property type="match status" value="1"/>
</dbReference>
<protein>
    <recommendedName>
        <fullName evidence="6 7">Ribonuclease P protein component</fullName>
        <shortName evidence="6">RNase P protein</shortName>
        <shortName evidence="6">RNaseP protein</shortName>
        <ecNumber evidence="6 7">3.1.26.5</ecNumber>
    </recommendedName>
    <alternativeName>
        <fullName evidence="6">Protein C5</fullName>
    </alternativeName>
</protein>
<proteinExistence type="inferred from homology"/>
<name>A0A1F4XN25_9BACT</name>
<dbReference type="HAMAP" id="MF_00227">
    <property type="entry name" value="RNase_P"/>
    <property type="match status" value="1"/>
</dbReference>
<dbReference type="PANTHER" id="PTHR33992">
    <property type="entry name" value="RIBONUCLEASE P PROTEIN COMPONENT"/>
    <property type="match status" value="1"/>
</dbReference>
<evidence type="ECO:0000313" key="9">
    <source>
        <dbReference type="Proteomes" id="UP000177521"/>
    </source>
</evidence>
<keyword evidence="5 6" id="KW-0694">RNA-binding</keyword>
<dbReference type="Gene3D" id="3.30.230.10">
    <property type="match status" value="1"/>
</dbReference>
<gene>
    <name evidence="6" type="primary">rnpA</name>
    <name evidence="8" type="ORF">A2788_01415</name>
</gene>
<dbReference type="AlphaFoldDB" id="A0A1F4XN25"/>
<comment type="catalytic activity">
    <reaction evidence="6">
        <text>Endonucleolytic cleavage of RNA, removing 5'-extranucleotides from tRNA precursor.</text>
        <dbReference type="EC" id="3.1.26.5"/>
    </reaction>
</comment>
<dbReference type="EMBL" id="MEWS01000001">
    <property type="protein sequence ID" value="OGC83046.1"/>
    <property type="molecule type" value="Genomic_DNA"/>
</dbReference>
<comment type="caution">
    <text evidence="8">The sequence shown here is derived from an EMBL/GenBank/DDBJ whole genome shotgun (WGS) entry which is preliminary data.</text>
</comment>
<reference evidence="8 9" key="1">
    <citation type="journal article" date="2016" name="Nat. Commun.">
        <title>Thousands of microbial genomes shed light on interconnected biogeochemical processes in an aquifer system.</title>
        <authorList>
            <person name="Anantharaman K."/>
            <person name="Brown C.T."/>
            <person name="Hug L.A."/>
            <person name="Sharon I."/>
            <person name="Castelle C.J."/>
            <person name="Probst A.J."/>
            <person name="Thomas B.C."/>
            <person name="Singh A."/>
            <person name="Wilkins M.J."/>
            <person name="Karaoz U."/>
            <person name="Brodie E.L."/>
            <person name="Williams K.H."/>
            <person name="Hubbard S.S."/>
            <person name="Banfield J.F."/>
        </authorList>
    </citation>
    <scope>NUCLEOTIDE SEQUENCE [LARGE SCALE GENOMIC DNA]</scope>
</reference>
<evidence type="ECO:0000256" key="4">
    <source>
        <dbReference type="ARBA" id="ARBA00022801"/>
    </source>
</evidence>
<dbReference type="GO" id="GO:0030677">
    <property type="term" value="C:ribonuclease P complex"/>
    <property type="evidence" value="ECO:0007669"/>
    <property type="project" value="TreeGrafter"/>
</dbReference>
<evidence type="ECO:0000313" key="8">
    <source>
        <dbReference type="EMBL" id="OGC83046.1"/>
    </source>
</evidence>
<dbReference type="InterPro" id="IPR014721">
    <property type="entry name" value="Ribsml_uS5_D2-typ_fold_subgr"/>
</dbReference>
<dbReference type="EC" id="3.1.26.5" evidence="6 7"/>
<dbReference type="GO" id="GO:0000049">
    <property type="term" value="F:tRNA binding"/>
    <property type="evidence" value="ECO:0007669"/>
    <property type="project" value="UniProtKB-UniRule"/>
</dbReference>
<dbReference type="NCBIfam" id="TIGR00188">
    <property type="entry name" value="rnpA"/>
    <property type="match status" value="1"/>
</dbReference>
<dbReference type="Pfam" id="PF00825">
    <property type="entry name" value="Ribonuclease_P"/>
    <property type="match status" value="1"/>
</dbReference>
<dbReference type="PANTHER" id="PTHR33992:SF1">
    <property type="entry name" value="RIBONUCLEASE P PROTEIN COMPONENT"/>
    <property type="match status" value="1"/>
</dbReference>
<organism evidence="8 9">
    <name type="scientific">Candidatus Abawacabacteria bacterium RIFCSPHIGHO2_01_FULL_46_8</name>
    <dbReference type="NCBI Taxonomy" id="1817815"/>
    <lineage>
        <taxon>Bacteria</taxon>
        <taxon>Candidatus Abawacaibacteriota</taxon>
    </lineage>
</organism>
<evidence type="ECO:0000256" key="2">
    <source>
        <dbReference type="ARBA" id="ARBA00022722"/>
    </source>
</evidence>
<evidence type="ECO:0000256" key="3">
    <source>
        <dbReference type="ARBA" id="ARBA00022759"/>
    </source>
</evidence>
<evidence type="ECO:0000256" key="7">
    <source>
        <dbReference type="NCBIfam" id="TIGR00188"/>
    </source>
</evidence>
<dbReference type="GO" id="GO:0004526">
    <property type="term" value="F:ribonuclease P activity"/>
    <property type="evidence" value="ECO:0007669"/>
    <property type="project" value="UniProtKB-UniRule"/>
</dbReference>
<evidence type="ECO:0000256" key="5">
    <source>
        <dbReference type="ARBA" id="ARBA00022884"/>
    </source>
</evidence>